<name>A0A1M5AX34_9FLAO</name>
<dbReference type="Gene3D" id="3.30.70.100">
    <property type="match status" value="1"/>
</dbReference>
<dbReference type="RefSeq" id="WP_072862015.1">
    <property type="nucleotide sequence ID" value="NZ_FQUX01000003.1"/>
</dbReference>
<dbReference type="OrthoDB" id="1120859at2"/>
<dbReference type="GO" id="GO:0004497">
    <property type="term" value="F:monooxygenase activity"/>
    <property type="evidence" value="ECO:0007669"/>
    <property type="project" value="UniProtKB-KW"/>
</dbReference>
<keyword evidence="2" id="KW-0560">Oxidoreductase</keyword>
<keyword evidence="3" id="KW-1185">Reference proteome</keyword>
<dbReference type="Pfam" id="PF03992">
    <property type="entry name" value="ABM"/>
    <property type="match status" value="1"/>
</dbReference>
<evidence type="ECO:0000313" key="3">
    <source>
        <dbReference type="Proteomes" id="UP000184406"/>
    </source>
</evidence>
<dbReference type="InterPro" id="IPR007138">
    <property type="entry name" value="ABM_dom"/>
</dbReference>
<dbReference type="InterPro" id="IPR011008">
    <property type="entry name" value="Dimeric_a/b-barrel"/>
</dbReference>
<accession>A0A1M5AX34</accession>
<dbReference type="AlphaFoldDB" id="A0A1M5AX34"/>
<gene>
    <name evidence="2" type="ORF">SAMN03080594_103427</name>
</gene>
<proteinExistence type="predicted"/>
<sequence>MLVRIVKLTFKKENIASFEAIFEKNKKKIRQADGCTFLELLQSEEENNIFFTYSHWNSATDLENYKNSEFFRNVWLKTKQLFEDKPEAWSLIKKETIN</sequence>
<dbReference type="PROSITE" id="PS51725">
    <property type="entry name" value="ABM"/>
    <property type="match status" value="1"/>
</dbReference>
<dbReference type="SUPFAM" id="SSF54909">
    <property type="entry name" value="Dimeric alpha+beta barrel"/>
    <property type="match status" value="1"/>
</dbReference>
<dbReference type="EMBL" id="FQUX01000003">
    <property type="protein sequence ID" value="SHF34808.1"/>
    <property type="molecule type" value="Genomic_DNA"/>
</dbReference>
<feature type="domain" description="ABM" evidence="1">
    <location>
        <begin position="2"/>
        <end position="92"/>
    </location>
</feature>
<evidence type="ECO:0000259" key="1">
    <source>
        <dbReference type="PROSITE" id="PS51725"/>
    </source>
</evidence>
<reference evidence="3" key="1">
    <citation type="submission" date="2016-11" db="EMBL/GenBank/DDBJ databases">
        <authorList>
            <person name="Varghese N."/>
            <person name="Submissions S."/>
        </authorList>
    </citation>
    <scope>NUCLEOTIDE SEQUENCE [LARGE SCALE GENOMIC DNA]</scope>
    <source>
        <strain evidence="3">DSM 17539</strain>
    </source>
</reference>
<protein>
    <submittedName>
        <fullName evidence="2">Quinol monooxygenase YgiN</fullName>
    </submittedName>
</protein>
<keyword evidence="2" id="KW-0503">Monooxygenase</keyword>
<dbReference type="Proteomes" id="UP000184406">
    <property type="component" value="Unassembled WGS sequence"/>
</dbReference>
<organism evidence="2 3">
    <name type="scientific">Arenibacter palladensis</name>
    <dbReference type="NCBI Taxonomy" id="237373"/>
    <lineage>
        <taxon>Bacteria</taxon>
        <taxon>Pseudomonadati</taxon>
        <taxon>Bacteroidota</taxon>
        <taxon>Flavobacteriia</taxon>
        <taxon>Flavobacteriales</taxon>
        <taxon>Flavobacteriaceae</taxon>
        <taxon>Arenibacter</taxon>
    </lineage>
</organism>
<evidence type="ECO:0000313" key="2">
    <source>
        <dbReference type="EMBL" id="SHF34808.1"/>
    </source>
</evidence>